<dbReference type="InterPro" id="IPR004161">
    <property type="entry name" value="EFTu-like_2"/>
</dbReference>
<dbReference type="CDD" id="cd03692">
    <property type="entry name" value="mtIF2_IVc"/>
    <property type="match status" value="1"/>
</dbReference>
<comment type="subcellular location">
    <subcellularLocation>
        <location evidence="1 9 11">Cytoplasm</location>
    </subcellularLocation>
</comment>
<dbReference type="PANTHER" id="PTHR43381:SF5">
    <property type="entry name" value="TR-TYPE G DOMAIN-CONTAINING PROTEIN"/>
    <property type="match status" value="1"/>
</dbReference>
<dbReference type="PANTHER" id="PTHR43381">
    <property type="entry name" value="TRANSLATION INITIATION FACTOR IF-2-RELATED"/>
    <property type="match status" value="1"/>
</dbReference>
<evidence type="ECO:0000256" key="8">
    <source>
        <dbReference type="ARBA" id="ARBA00023134"/>
    </source>
</evidence>
<evidence type="ECO:0000256" key="9">
    <source>
        <dbReference type="HAMAP-Rule" id="MF_00100"/>
    </source>
</evidence>
<organism evidence="14 15">
    <name type="scientific">Larsenimonas suaedae</name>
    <dbReference type="NCBI Taxonomy" id="1851019"/>
    <lineage>
        <taxon>Bacteria</taxon>
        <taxon>Pseudomonadati</taxon>
        <taxon>Pseudomonadota</taxon>
        <taxon>Gammaproteobacteria</taxon>
        <taxon>Oceanospirillales</taxon>
        <taxon>Halomonadaceae</taxon>
        <taxon>Larsenimonas</taxon>
    </lineage>
</organism>
<dbReference type="InterPro" id="IPR027417">
    <property type="entry name" value="P-loop_NTPase"/>
</dbReference>
<dbReference type="Pfam" id="PF04760">
    <property type="entry name" value="IF2_N"/>
    <property type="match status" value="2"/>
</dbReference>
<evidence type="ECO:0000256" key="4">
    <source>
        <dbReference type="ARBA" id="ARBA00022490"/>
    </source>
</evidence>
<dbReference type="InterPro" id="IPR013575">
    <property type="entry name" value="IF2_assoc_dom_bac"/>
</dbReference>
<dbReference type="Gene3D" id="3.30.56.50">
    <property type="entry name" value="Putative DNA-binding domain, N-terminal subdomain of bacterial translation initiation factor IF2"/>
    <property type="match status" value="1"/>
</dbReference>
<dbReference type="GO" id="GO:0003743">
    <property type="term" value="F:translation initiation factor activity"/>
    <property type="evidence" value="ECO:0007669"/>
    <property type="project" value="UniProtKB-KW"/>
</dbReference>
<feature type="compositionally biased region" description="Basic and acidic residues" evidence="12">
    <location>
        <begin position="191"/>
        <end position="207"/>
    </location>
</feature>
<evidence type="ECO:0000256" key="5">
    <source>
        <dbReference type="ARBA" id="ARBA00022540"/>
    </source>
</evidence>
<dbReference type="InterPro" id="IPR053905">
    <property type="entry name" value="EF-G-like_DII"/>
</dbReference>
<evidence type="ECO:0000256" key="12">
    <source>
        <dbReference type="SAM" id="MobiDB-lite"/>
    </source>
</evidence>
<dbReference type="InterPro" id="IPR036925">
    <property type="entry name" value="TIF_IF2_dom3_sf"/>
</dbReference>
<dbReference type="InterPro" id="IPR005225">
    <property type="entry name" value="Small_GTP-bd"/>
</dbReference>
<keyword evidence="4 9" id="KW-0963">Cytoplasm</keyword>
<dbReference type="RefSeq" id="WP_251595199.1">
    <property type="nucleotide sequence ID" value="NZ_JAMLJI010000004.1"/>
</dbReference>
<evidence type="ECO:0000256" key="3">
    <source>
        <dbReference type="ARBA" id="ARBA00020675"/>
    </source>
</evidence>
<dbReference type="SUPFAM" id="SSF46955">
    <property type="entry name" value="Putative DNA-binding domain"/>
    <property type="match status" value="1"/>
</dbReference>
<accession>A0ABU1GYA9</accession>
<dbReference type="SUPFAM" id="SSF50447">
    <property type="entry name" value="Translation proteins"/>
    <property type="match status" value="2"/>
</dbReference>
<evidence type="ECO:0000256" key="6">
    <source>
        <dbReference type="ARBA" id="ARBA00022741"/>
    </source>
</evidence>
<dbReference type="Pfam" id="PF22042">
    <property type="entry name" value="EF-G_D2"/>
    <property type="match status" value="1"/>
</dbReference>
<feature type="compositionally biased region" description="Basic and acidic residues" evidence="12">
    <location>
        <begin position="29"/>
        <end position="48"/>
    </location>
</feature>
<keyword evidence="8 9" id="KW-0342">GTP-binding</keyword>
<proteinExistence type="inferred from homology"/>
<comment type="function">
    <text evidence="9 10">One of the essential components for the initiation of protein synthesis. Protects formylmethionyl-tRNA from spontaneous hydrolysis and promotes its binding to the 30S ribosomal subunits. Also involved in the hydrolysis of GTP during the formation of the 70S ribosomal complex.</text>
</comment>
<dbReference type="Pfam" id="PF11987">
    <property type="entry name" value="IF-2"/>
    <property type="match status" value="1"/>
</dbReference>
<dbReference type="NCBIfam" id="TIGR00231">
    <property type="entry name" value="small_GTP"/>
    <property type="match status" value="1"/>
</dbReference>
<dbReference type="Gene3D" id="2.40.30.10">
    <property type="entry name" value="Translation factors"/>
    <property type="match status" value="2"/>
</dbReference>
<keyword evidence="7 9" id="KW-0648">Protein biosynthesis</keyword>
<dbReference type="Pfam" id="PF00009">
    <property type="entry name" value="GTP_EFTU"/>
    <property type="match status" value="1"/>
</dbReference>
<feature type="region of interest" description="G-domain" evidence="9">
    <location>
        <begin position="348"/>
        <end position="496"/>
    </location>
</feature>
<keyword evidence="15" id="KW-1185">Reference proteome</keyword>
<feature type="region of interest" description="Disordered" evidence="12">
    <location>
        <begin position="24"/>
        <end position="261"/>
    </location>
</feature>
<dbReference type="SUPFAM" id="SSF52156">
    <property type="entry name" value="Initiation factor IF2/eIF5b, domain 3"/>
    <property type="match status" value="1"/>
</dbReference>
<dbReference type="Pfam" id="PF03144">
    <property type="entry name" value="GTP_EFTU_D2"/>
    <property type="match status" value="1"/>
</dbReference>
<evidence type="ECO:0000256" key="2">
    <source>
        <dbReference type="ARBA" id="ARBA00007733"/>
    </source>
</evidence>
<evidence type="ECO:0000256" key="1">
    <source>
        <dbReference type="ARBA" id="ARBA00004496"/>
    </source>
</evidence>
<sequence length="845" mass="91337">MAETTVKEFAGKVGREVSRLLEQMSEAGLPHKSENDVVSETDKQRLLDHLTQNHGGSPGRGKNRITLTRKTKSKIRTGDGRNKTIEVQVRKKRTYVKRDGDGQEEQPADETQDTQAQTPETSAQAAAAVSESTPQENASSEPKTGEAPAAPSEPETGKATADDAANIDVEAALGGETTDDAPDANSGSDAPPKEGRSDRRKRNDTAARKTSGRRGRPDKEDDDKGDRQERRRGGKKVKRAERRGSRRGGDNQHGFQRPTQTIVREVAIPESISVAELADKMAIKANEVIKTMFTMGAAVTINQTIDQETAAVVVEEMGHTPKLVKEDAVETEMIETISYEGDSVTRAPVVTVMGHVDHGKTSLLDYIRRTKVATGEAGGITQHIGAYHVEHETGDVTFLDTPGHAAFTAMRARGAKATDVVILVVAADDGVMPQTIEAVEHAKAAEVPLVVAVNKIDKQGADPDRVKSELSQHGVISEEWGGDTQFVHVSAKTGEGIDGLLESVLLVSEVLELQAVPNAPAKGVVVESRLDRGRGPVATVLVQNGTLSKGDIVLAGLNYGRVRALVNELGKQVDSAGPSMPVEVLGLNGTPEAGDDFLVVPDEKKAREVANFRHGKYREVRLARQQKAKLENMFSQMGQDDVAKVNIVLKADVQGSLEAIRSALEELSTDEVKVSVVSSGVGGITETDANLAVASDAIVIGFNVRADAAAREVIERDGLDLRYYSVIYQLIDEIKQAMTGMLAPEWKEEIVGIAEVRDVFRAPKIGAVAGCMVVEGTVSRHKRIRVLRENVVIYEGELESLRRFKDDTNEVRNGLECGIGVKNYNDVQVGDKIEVFDQIKVERTL</sequence>
<feature type="compositionally biased region" description="Acidic residues" evidence="12">
    <location>
        <begin position="102"/>
        <end position="112"/>
    </location>
</feature>
<gene>
    <name evidence="9 14" type="primary">infB</name>
    <name evidence="14" type="ORF">QC825_13250</name>
</gene>
<evidence type="ECO:0000259" key="13">
    <source>
        <dbReference type="PROSITE" id="PS51722"/>
    </source>
</evidence>
<dbReference type="PROSITE" id="PS01176">
    <property type="entry name" value="IF2"/>
    <property type="match status" value="1"/>
</dbReference>
<comment type="similarity">
    <text evidence="2 9 10">Belongs to the TRAFAC class translation factor GTPase superfamily. Classic translation factor GTPase family. IF-2 subfamily.</text>
</comment>
<dbReference type="InterPro" id="IPR006847">
    <property type="entry name" value="IF2_N"/>
</dbReference>
<feature type="binding site" evidence="9">
    <location>
        <begin position="454"/>
        <end position="457"/>
    </location>
    <ligand>
        <name>GTP</name>
        <dbReference type="ChEBI" id="CHEBI:37565"/>
    </ligand>
</feature>
<keyword evidence="5 9" id="KW-0396">Initiation factor</keyword>
<feature type="compositionally biased region" description="Polar residues" evidence="12">
    <location>
        <begin position="113"/>
        <end position="142"/>
    </location>
</feature>
<evidence type="ECO:0000256" key="10">
    <source>
        <dbReference type="RuleBase" id="RU000644"/>
    </source>
</evidence>
<keyword evidence="6 9" id="KW-0547">Nucleotide-binding</keyword>
<dbReference type="SUPFAM" id="SSF52540">
    <property type="entry name" value="P-loop containing nucleoside triphosphate hydrolases"/>
    <property type="match status" value="1"/>
</dbReference>
<dbReference type="InterPro" id="IPR000795">
    <property type="entry name" value="T_Tr_GTP-bd_dom"/>
</dbReference>
<evidence type="ECO:0000256" key="11">
    <source>
        <dbReference type="RuleBase" id="RU000645"/>
    </source>
</evidence>
<name>A0ABU1GYA9_9GAMM</name>
<dbReference type="CDD" id="cd01887">
    <property type="entry name" value="IF2_eIF5B"/>
    <property type="match status" value="1"/>
</dbReference>
<evidence type="ECO:0000256" key="7">
    <source>
        <dbReference type="ARBA" id="ARBA00022917"/>
    </source>
</evidence>
<feature type="domain" description="Tr-type G" evidence="13">
    <location>
        <begin position="345"/>
        <end position="512"/>
    </location>
</feature>
<evidence type="ECO:0000313" key="14">
    <source>
        <dbReference type="EMBL" id="MDR5897037.1"/>
    </source>
</evidence>
<reference evidence="14 15" key="1">
    <citation type="submission" date="2023-04" db="EMBL/GenBank/DDBJ databases">
        <title>A long-awaited taxogenomic arrangement of the family Halomonadaceae.</title>
        <authorList>
            <person name="De La Haba R."/>
            <person name="Chuvochina M."/>
            <person name="Wittouck S."/>
            <person name="Arahal D.R."/>
            <person name="Sanchez-Porro C."/>
            <person name="Hugenholtz P."/>
            <person name="Ventosa A."/>
        </authorList>
    </citation>
    <scope>NUCLEOTIDE SEQUENCE [LARGE SCALE GENOMIC DNA]</scope>
    <source>
        <strain evidence="14 15">DSM 22428</strain>
    </source>
</reference>
<dbReference type="HAMAP" id="MF_00100_B">
    <property type="entry name" value="IF_2_B"/>
    <property type="match status" value="1"/>
</dbReference>
<feature type="binding site" evidence="9">
    <location>
        <begin position="400"/>
        <end position="404"/>
    </location>
    <ligand>
        <name>GTP</name>
        <dbReference type="ChEBI" id="CHEBI:37565"/>
    </ligand>
</feature>
<dbReference type="CDD" id="cd03702">
    <property type="entry name" value="IF2_mtIF2_II"/>
    <property type="match status" value="1"/>
</dbReference>
<dbReference type="EMBL" id="JARWAO010000008">
    <property type="protein sequence ID" value="MDR5897037.1"/>
    <property type="molecule type" value="Genomic_DNA"/>
</dbReference>
<dbReference type="InterPro" id="IPR023115">
    <property type="entry name" value="TIF_IF2_dom3"/>
</dbReference>
<feature type="compositionally biased region" description="Basic residues" evidence="12">
    <location>
        <begin position="232"/>
        <end position="246"/>
    </location>
</feature>
<dbReference type="Proteomes" id="UP001269375">
    <property type="component" value="Unassembled WGS sequence"/>
</dbReference>
<dbReference type="NCBIfam" id="TIGR00487">
    <property type="entry name" value="IF-2"/>
    <property type="match status" value="1"/>
</dbReference>
<dbReference type="Gene3D" id="3.40.50.300">
    <property type="entry name" value="P-loop containing nucleotide triphosphate hydrolases"/>
    <property type="match status" value="1"/>
</dbReference>
<comment type="caution">
    <text evidence="14">The sequence shown here is derived from an EMBL/GenBank/DDBJ whole genome shotgun (WGS) entry which is preliminary data.</text>
</comment>
<feature type="compositionally biased region" description="Basic residues" evidence="12">
    <location>
        <begin position="61"/>
        <end position="75"/>
    </location>
</feature>
<dbReference type="InterPro" id="IPR015760">
    <property type="entry name" value="TIF_IF2"/>
</dbReference>
<dbReference type="PROSITE" id="PS51722">
    <property type="entry name" value="G_TR_2"/>
    <property type="match status" value="1"/>
</dbReference>
<dbReference type="Gene3D" id="3.40.50.10050">
    <property type="entry name" value="Translation initiation factor IF- 2, domain 3"/>
    <property type="match status" value="1"/>
</dbReference>
<feature type="compositionally biased region" description="Basic and acidic residues" evidence="12">
    <location>
        <begin position="215"/>
        <end position="231"/>
    </location>
</feature>
<evidence type="ECO:0000313" key="15">
    <source>
        <dbReference type="Proteomes" id="UP001269375"/>
    </source>
</evidence>
<dbReference type="InterPro" id="IPR000178">
    <property type="entry name" value="TF_IF2_bacterial-like"/>
</dbReference>
<dbReference type="Pfam" id="PF08364">
    <property type="entry name" value="IF2_assoc"/>
    <property type="match status" value="1"/>
</dbReference>
<dbReference type="InterPro" id="IPR009061">
    <property type="entry name" value="DNA-bd_dom_put_sf"/>
</dbReference>
<protein>
    <recommendedName>
        <fullName evidence="3 9">Translation initiation factor IF-2</fullName>
    </recommendedName>
</protein>
<dbReference type="InterPro" id="IPR009000">
    <property type="entry name" value="Transl_B-barrel_sf"/>
</dbReference>
<dbReference type="InterPro" id="IPR044145">
    <property type="entry name" value="IF2_II"/>
</dbReference>
<feature type="binding site" evidence="9">
    <location>
        <begin position="354"/>
        <end position="361"/>
    </location>
    <ligand>
        <name>GTP</name>
        <dbReference type="ChEBI" id="CHEBI:37565"/>
    </ligand>
</feature>